<protein>
    <submittedName>
        <fullName evidence="1">Uncharacterized protein</fullName>
    </submittedName>
</protein>
<organism evidence="1 2">
    <name type="scientific">Hallella faecis</name>
    <dbReference type="NCBI Taxonomy" id="2841596"/>
    <lineage>
        <taxon>Bacteria</taxon>
        <taxon>Pseudomonadati</taxon>
        <taxon>Bacteroidota</taxon>
        <taxon>Bacteroidia</taxon>
        <taxon>Bacteroidales</taxon>
        <taxon>Prevotellaceae</taxon>
        <taxon>Hallella</taxon>
    </lineage>
</organism>
<evidence type="ECO:0000313" key="2">
    <source>
        <dbReference type="Proteomes" id="UP001487296"/>
    </source>
</evidence>
<sequence length="77" mass="8950">MTIDTTNMCSHLKKKLFEPDGVYYPIWQAMKDDETLTAVVRSRQLNIYRNGKKILILAGKAQPKIIREDKLNELITK</sequence>
<reference evidence="1 2" key="1">
    <citation type="submission" date="2024-04" db="EMBL/GenBank/DDBJ databases">
        <title>Human intestinal bacterial collection.</title>
        <authorList>
            <person name="Pauvert C."/>
            <person name="Hitch T.C.A."/>
            <person name="Clavel T."/>
        </authorList>
    </citation>
    <scope>NUCLEOTIDE SEQUENCE [LARGE SCALE GENOMIC DNA]</scope>
    <source>
        <strain evidence="1 2">CLA-AA-H145</strain>
    </source>
</reference>
<accession>A0ABV1FU03</accession>
<gene>
    <name evidence="1" type="ORF">AAAT34_12745</name>
</gene>
<comment type="caution">
    <text evidence="1">The sequence shown here is derived from an EMBL/GenBank/DDBJ whole genome shotgun (WGS) entry which is preliminary data.</text>
</comment>
<keyword evidence="2" id="KW-1185">Reference proteome</keyword>
<name>A0ABV1FU03_9BACT</name>
<evidence type="ECO:0000313" key="1">
    <source>
        <dbReference type="EMBL" id="MEQ2487901.1"/>
    </source>
</evidence>
<dbReference type="EMBL" id="JBBNFP010000122">
    <property type="protein sequence ID" value="MEQ2487901.1"/>
    <property type="molecule type" value="Genomic_DNA"/>
</dbReference>
<dbReference type="RefSeq" id="WP_215760990.1">
    <property type="nucleotide sequence ID" value="NZ_JAHKBE010000125.1"/>
</dbReference>
<dbReference type="Proteomes" id="UP001487296">
    <property type="component" value="Unassembled WGS sequence"/>
</dbReference>
<proteinExistence type="predicted"/>